<proteinExistence type="predicted"/>
<dbReference type="PANTHER" id="PTHR32487">
    <property type="entry name" value="3-OXO-DELTA(4,5)-STEROID 5-BETA-REDUCTASE"/>
    <property type="match status" value="1"/>
</dbReference>
<dbReference type="Gene3D" id="3.40.50.720">
    <property type="entry name" value="NAD(P)-binding Rossmann-like Domain"/>
    <property type="match status" value="1"/>
</dbReference>
<dbReference type="Proteomes" id="UP001345013">
    <property type="component" value="Unassembled WGS sequence"/>
</dbReference>
<sequence length="360" mass="40028">MPEGHILVTGATGLVGRSCMQHFASRGYKTTACSRRTPFNTYGANFLSVDLSSLSACQEAFSPLTDITQIVFAALHEEPDLVAGWTQPGHVDRNALMLRNCVEAIAPQNPELRNVTILQGPKAYGVHVHPVRAGAREDRDEDRSIPNFYWAQQDYLAERQKGEVWGWTVLRPALVIGMAVGGAMNLIATLGVYGAVLKGRGEALRFPGEGQTGMYQVTDTDLIARACEWAGREEKARNQKFNLTNGEFMSLKDYWPLVAECLKMDVGEDRLFGFTKETPAMADEWDGIRKKHGLVSPSLDAYLGQSLQFSDFVCARAPGNPSAMSTVKIRQAGFNDTLYNDEMLRKWFRRYQEEGLLPKP</sequence>
<gene>
    <name evidence="2" type="ORF">LTR24_001246</name>
</gene>
<feature type="domain" description="PRISE-like Rossmann-fold" evidence="1">
    <location>
        <begin position="90"/>
        <end position="300"/>
    </location>
</feature>
<dbReference type="InterPro" id="IPR055222">
    <property type="entry name" value="PRISE-like_Rossmann-fold"/>
</dbReference>
<evidence type="ECO:0000313" key="3">
    <source>
        <dbReference type="Proteomes" id="UP001345013"/>
    </source>
</evidence>
<evidence type="ECO:0000259" key="1">
    <source>
        <dbReference type="Pfam" id="PF22917"/>
    </source>
</evidence>
<comment type="caution">
    <text evidence="2">The sequence shown here is derived from an EMBL/GenBank/DDBJ whole genome shotgun (WGS) entry which is preliminary data.</text>
</comment>
<keyword evidence="3" id="KW-1185">Reference proteome</keyword>
<organism evidence="2 3">
    <name type="scientific">Lithohypha guttulata</name>
    <dbReference type="NCBI Taxonomy" id="1690604"/>
    <lineage>
        <taxon>Eukaryota</taxon>
        <taxon>Fungi</taxon>
        <taxon>Dikarya</taxon>
        <taxon>Ascomycota</taxon>
        <taxon>Pezizomycotina</taxon>
        <taxon>Eurotiomycetes</taxon>
        <taxon>Chaetothyriomycetidae</taxon>
        <taxon>Chaetothyriales</taxon>
        <taxon>Trichomeriaceae</taxon>
        <taxon>Lithohypha</taxon>
    </lineage>
</organism>
<protein>
    <recommendedName>
        <fullName evidence="1">PRISE-like Rossmann-fold domain-containing protein</fullName>
    </recommendedName>
</protein>
<name>A0ABR0KL28_9EURO</name>
<evidence type="ECO:0000313" key="2">
    <source>
        <dbReference type="EMBL" id="KAK5099587.1"/>
    </source>
</evidence>
<dbReference type="Pfam" id="PF22917">
    <property type="entry name" value="PRISE"/>
    <property type="match status" value="1"/>
</dbReference>
<dbReference type="SUPFAM" id="SSF51735">
    <property type="entry name" value="NAD(P)-binding Rossmann-fold domains"/>
    <property type="match status" value="1"/>
</dbReference>
<dbReference type="PANTHER" id="PTHR32487:SF0">
    <property type="entry name" value="3-OXO-DELTA(4,5)-STEROID 5-BETA-REDUCTASE"/>
    <property type="match status" value="1"/>
</dbReference>
<dbReference type="EMBL" id="JAVRRG010000009">
    <property type="protein sequence ID" value="KAK5099587.1"/>
    <property type="molecule type" value="Genomic_DNA"/>
</dbReference>
<accession>A0ABR0KL28</accession>
<dbReference type="InterPro" id="IPR036291">
    <property type="entry name" value="NAD(P)-bd_dom_sf"/>
</dbReference>
<reference evidence="2 3" key="1">
    <citation type="submission" date="2023-08" db="EMBL/GenBank/DDBJ databases">
        <title>Black Yeasts Isolated from many extreme environments.</title>
        <authorList>
            <person name="Coleine C."/>
            <person name="Stajich J.E."/>
            <person name="Selbmann L."/>
        </authorList>
    </citation>
    <scope>NUCLEOTIDE SEQUENCE [LARGE SCALE GENOMIC DNA]</scope>
    <source>
        <strain evidence="2 3">CCFEE 5885</strain>
    </source>
</reference>